<dbReference type="Proteomes" id="UP000724964">
    <property type="component" value="Unassembled WGS sequence"/>
</dbReference>
<dbReference type="SUPFAM" id="SSF50118">
    <property type="entry name" value="Cell growth inhibitor/plasmid maintenance toxic component"/>
    <property type="match status" value="1"/>
</dbReference>
<reference evidence="4" key="1">
    <citation type="submission" date="2021-02" db="EMBL/GenBank/DDBJ databases">
        <title>Activity-based single-cell genomes from oceanic crustal fluid captures similar information to metagenomic and metatranscriptomic surveys with orders of magnitude less sampling.</title>
        <authorList>
            <person name="D'Angelo T.S."/>
            <person name="Orcutt B.N."/>
        </authorList>
    </citation>
    <scope>NUCLEOTIDE SEQUENCE [LARGE SCALE GENOMIC DNA]</scope>
    <source>
        <strain evidence="4">AH-315-J10</strain>
    </source>
</reference>
<keyword evidence="3" id="KW-0378">Hydrolase</keyword>
<organism evidence="4 5">
    <name type="scientific">Acidimicrobium ferrooxidans</name>
    <dbReference type="NCBI Taxonomy" id="53635"/>
    <lineage>
        <taxon>Bacteria</taxon>
        <taxon>Bacillati</taxon>
        <taxon>Actinomycetota</taxon>
        <taxon>Acidimicrobiia</taxon>
        <taxon>Acidimicrobiales</taxon>
        <taxon>Acidimicrobiaceae</taxon>
        <taxon>Acidimicrobium</taxon>
    </lineage>
</organism>
<evidence type="ECO:0000256" key="1">
    <source>
        <dbReference type="ARBA" id="ARBA00007521"/>
    </source>
</evidence>
<dbReference type="PANTHER" id="PTHR33988:SF2">
    <property type="entry name" value="ENDORIBONUCLEASE MAZF"/>
    <property type="match status" value="1"/>
</dbReference>
<name>A0ABS3AQ11_9ACTN</name>
<dbReference type="PIRSF" id="PIRSF033490">
    <property type="entry name" value="MazF"/>
    <property type="match status" value="1"/>
</dbReference>
<evidence type="ECO:0000256" key="3">
    <source>
        <dbReference type="PIRNR" id="PIRNR033490"/>
    </source>
</evidence>
<keyword evidence="2" id="KW-1277">Toxin-antitoxin system</keyword>
<dbReference type="InterPro" id="IPR003477">
    <property type="entry name" value="PemK-like"/>
</dbReference>
<evidence type="ECO:0000256" key="2">
    <source>
        <dbReference type="ARBA" id="ARBA00022649"/>
    </source>
</evidence>
<dbReference type="EMBL" id="JAFIUH010000006">
    <property type="protein sequence ID" value="MBN4059593.1"/>
    <property type="molecule type" value="Genomic_DNA"/>
</dbReference>
<dbReference type="EC" id="3.1.-.-" evidence="3"/>
<comment type="function">
    <text evidence="3">Toxic component of a type II toxin-antitoxin (TA) system.</text>
</comment>
<dbReference type="Gene3D" id="2.30.30.110">
    <property type="match status" value="1"/>
</dbReference>
<dbReference type="Pfam" id="PF02452">
    <property type="entry name" value="PemK_toxin"/>
    <property type="match status" value="1"/>
</dbReference>
<accession>A0ABS3AQ11</accession>
<dbReference type="InterPro" id="IPR011067">
    <property type="entry name" value="Plasmid_toxin/cell-grow_inhib"/>
</dbReference>
<evidence type="ECO:0000313" key="4">
    <source>
        <dbReference type="EMBL" id="MBN4059593.1"/>
    </source>
</evidence>
<gene>
    <name evidence="4" type="ORF">JYT35_00575</name>
</gene>
<sequence>MVWMIDEGRFVRGDVWSVDFGADPEDPEQAFRRPALIVSDDRLHHRNLRMVIVVPGTSTIRSVPLHVVVEPDDGTGLDSVTAFQVEQVRAVSIVRFVERLGRLDPVSRHAIDEILRNALNL</sequence>
<protein>
    <recommendedName>
        <fullName evidence="3">mRNA interferase</fullName>
        <ecNumber evidence="3">3.1.-.-</ecNumber>
    </recommendedName>
</protein>
<keyword evidence="3" id="KW-0255">Endonuclease</keyword>
<keyword evidence="5" id="KW-1185">Reference proteome</keyword>
<dbReference type="PANTHER" id="PTHR33988">
    <property type="entry name" value="ENDORIBONUCLEASE MAZF-RELATED"/>
    <property type="match status" value="1"/>
</dbReference>
<comment type="caution">
    <text evidence="4">The sequence shown here is derived from an EMBL/GenBank/DDBJ whole genome shotgun (WGS) entry which is preliminary data.</text>
</comment>
<proteinExistence type="inferred from homology"/>
<evidence type="ECO:0000313" key="5">
    <source>
        <dbReference type="Proteomes" id="UP000724964"/>
    </source>
</evidence>
<keyword evidence="3" id="KW-0540">Nuclease</keyword>
<comment type="similarity">
    <text evidence="1 3">Belongs to the PemK/MazF family.</text>
</comment>